<evidence type="ECO:0000313" key="2">
    <source>
        <dbReference type="Proteomes" id="UP001153678"/>
    </source>
</evidence>
<protein>
    <submittedName>
        <fullName evidence="1">10387_t:CDS:1</fullName>
    </submittedName>
</protein>
<gene>
    <name evidence="1" type="ORF">FWILDA_LOCUS4344</name>
</gene>
<reference evidence="1" key="1">
    <citation type="submission" date="2022-08" db="EMBL/GenBank/DDBJ databases">
        <authorList>
            <person name="Kallberg Y."/>
            <person name="Tangrot J."/>
            <person name="Rosling A."/>
        </authorList>
    </citation>
    <scope>NUCLEOTIDE SEQUENCE</scope>
    <source>
        <strain evidence="1">Wild A</strain>
    </source>
</reference>
<sequence length="99" mass="11505">MIIILLVDKNNKEINEEKLVNIKIISSETYQTGRKRKLYLGLHSDLIAKYVDRTSKKTQTISKHPLNQKIYAEFQWCVDKVCVVVCTKEYSKSKKTVNA</sequence>
<dbReference type="OrthoDB" id="2447605at2759"/>
<keyword evidence="2" id="KW-1185">Reference proteome</keyword>
<accession>A0A9W4SI90</accession>
<dbReference type="AlphaFoldDB" id="A0A9W4SI90"/>
<comment type="caution">
    <text evidence="1">The sequence shown here is derived from an EMBL/GenBank/DDBJ whole genome shotgun (WGS) entry which is preliminary data.</text>
</comment>
<name>A0A9W4SI90_9GLOM</name>
<proteinExistence type="predicted"/>
<evidence type="ECO:0000313" key="1">
    <source>
        <dbReference type="EMBL" id="CAI2169959.1"/>
    </source>
</evidence>
<organism evidence="1 2">
    <name type="scientific">Funneliformis geosporum</name>
    <dbReference type="NCBI Taxonomy" id="1117311"/>
    <lineage>
        <taxon>Eukaryota</taxon>
        <taxon>Fungi</taxon>
        <taxon>Fungi incertae sedis</taxon>
        <taxon>Mucoromycota</taxon>
        <taxon>Glomeromycotina</taxon>
        <taxon>Glomeromycetes</taxon>
        <taxon>Glomerales</taxon>
        <taxon>Glomeraceae</taxon>
        <taxon>Funneliformis</taxon>
    </lineage>
</organism>
<dbReference type="EMBL" id="CAMKVN010000642">
    <property type="protein sequence ID" value="CAI2169959.1"/>
    <property type="molecule type" value="Genomic_DNA"/>
</dbReference>
<dbReference type="Proteomes" id="UP001153678">
    <property type="component" value="Unassembled WGS sequence"/>
</dbReference>